<gene>
    <name evidence="2" type="ORF">H6F44_03785</name>
</gene>
<dbReference type="AlphaFoldDB" id="A0A926UQJ2"/>
<name>A0A926UQJ2_9CYAN</name>
<accession>A0A926UQJ2</accession>
<dbReference type="GO" id="GO:0016757">
    <property type="term" value="F:glycosyltransferase activity"/>
    <property type="evidence" value="ECO:0007669"/>
    <property type="project" value="InterPro"/>
</dbReference>
<organism evidence="2 3">
    <name type="scientific">Pseudanabaena cinerea FACHB-1277</name>
    <dbReference type="NCBI Taxonomy" id="2949581"/>
    <lineage>
        <taxon>Bacteria</taxon>
        <taxon>Bacillati</taxon>
        <taxon>Cyanobacteriota</taxon>
        <taxon>Cyanophyceae</taxon>
        <taxon>Pseudanabaenales</taxon>
        <taxon>Pseudanabaenaceae</taxon>
        <taxon>Pseudanabaena</taxon>
        <taxon>Pseudanabaena cinerea</taxon>
    </lineage>
</organism>
<comment type="caution">
    <text evidence="2">The sequence shown here is derived from an EMBL/GenBank/DDBJ whole genome shotgun (WGS) entry which is preliminary data.</text>
</comment>
<protein>
    <submittedName>
        <fullName evidence="2">Glycosyltransferase family 4 protein</fullName>
    </submittedName>
</protein>
<dbReference type="SUPFAM" id="SSF53756">
    <property type="entry name" value="UDP-Glycosyltransferase/glycogen phosphorylase"/>
    <property type="match status" value="1"/>
</dbReference>
<sequence>MISQKAPKKLLFLSTPVGALGSGIGGGVELTLQNAAKALMAKGHSVEIVAPEGSVTSVAKLTAIAGTLQTSAQTQVGADAVVLPKDSVLENMWSYAREVQDQFDLLFNFAYDWLPLYLTPFLNTPVAHWISMSSLSPVMDEMVSKLVQIRPQAIAVNTRACADTFRAGDRLMIMGKGIDINDYQFVAKPSSPKLAWVGRISPEKGLEDAAKTAQKTGLPLHIFGLIQDYHYWSEIQTTFADAQLHYEGFLSTHDLQYKLGQCSALLMTPRWIEAFGNAAIEAFACGVPVISYRSGGLTEIVRDRHTGFLVDMGNVSGLISSVDQLDQIDRRACRQQVEAEYSLEVWGDRLEKWFDQLIVHSPRNKP</sequence>
<feature type="domain" description="Glycosyl transferase family 1" evidence="1">
    <location>
        <begin position="189"/>
        <end position="325"/>
    </location>
</feature>
<dbReference type="InterPro" id="IPR001296">
    <property type="entry name" value="Glyco_trans_1"/>
</dbReference>
<dbReference type="EMBL" id="JACJPY010000007">
    <property type="protein sequence ID" value="MBD2149249.1"/>
    <property type="molecule type" value="Genomic_DNA"/>
</dbReference>
<proteinExistence type="predicted"/>
<dbReference type="Proteomes" id="UP000631421">
    <property type="component" value="Unassembled WGS sequence"/>
</dbReference>
<dbReference type="PANTHER" id="PTHR45947:SF3">
    <property type="entry name" value="SULFOQUINOVOSYL TRANSFERASE SQD2"/>
    <property type="match status" value="1"/>
</dbReference>
<reference evidence="2" key="1">
    <citation type="journal article" date="2015" name="ISME J.">
        <title>Draft Genome Sequence of Streptomyces incarnatus NRRL8089, which Produces the Nucleoside Antibiotic Sinefungin.</title>
        <authorList>
            <person name="Oshima K."/>
            <person name="Hattori M."/>
            <person name="Shimizu H."/>
            <person name="Fukuda K."/>
            <person name="Nemoto M."/>
            <person name="Inagaki K."/>
            <person name="Tamura T."/>
        </authorList>
    </citation>
    <scope>NUCLEOTIDE SEQUENCE</scope>
    <source>
        <strain evidence="2">FACHB-1277</strain>
    </source>
</reference>
<keyword evidence="3" id="KW-1185">Reference proteome</keyword>
<dbReference type="CDD" id="cd03802">
    <property type="entry name" value="GT4_AviGT4-like"/>
    <property type="match status" value="1"/>
</dbReference>
<reference evidence="2" key="2">
    <citation type="submission" date="2020-08" db="EMBL/GenBank/DDBJ databases">
        <authorList>
            <person name="Chen M."/>
            <person name="Teng W."/>
            <person name="Zhao L."/>
            <person name="Hu C."/>
            <person name="Zhou Y."/>
            <person name="Han B."/>
            <person name="Song L."/>
            <person name="Shu W."/>
        </authorList>
    </citation>
    <scope>NUCLEOTIDE SEQUENCE</scope>
    <source>
        <strain evidence="2">FACHB-1277</strain>
    </source>
</reference>
<dbReference type="RefSeq" id="WP_190349625.1">
    <property type="nucleotide sequence ID" value="NZ_JACJPY010000007.1"/>
</dbReference>
<dbReference type="InterPro" id="IPR050194">
    <property type="entry name" value="Glycosyltransferase_grp1"/>
</dbReference>
<evidence type="ECO:0000259" key="1">
    <source>
        <dbReference type="Pfam" id="PF00534"/>
    </source>
</evidence>
<dbReference type="Gene3D" id="3.40.50.2000">
    <property type="entry name" value="Glycogen Phosphorylase B"/>
    <property type="match status" value="2"/>
</dbReference>
<dbReference type="PANTHER" id="PTHR45947">
    <property type="entry name" value="SULFOQUINOVOSYL TRANSFERASE SQD2"/>
    <property type="match status" value="1"/>
</dbReference>
<dbReference type="Pfam" id="PF00534">
    <property type="entry name" value="Glycos_transf_1"/>
    <property type="match status" value="1"/>
</dbReference>
<evidence type="ECO:0000313" key="2">
    <source>
        <dbReference type="EMBL" id="MBD2149249.1"/>
    </source>
</evidence>
<evidence type="ECO:0000313" key="3">
    <source>
        <dbReference type="Proteomes" id="UP000631421"/>
    </source>
</evidence>